<dbReference type="EMBL" id="VSSQ01073435">
    <property type="protein sequence ID" value="MPN24545.1"/>
    <property type="molecule type" value="Genomic_DNA"/>
</dbReference>
<sequence length="85" mass="9088">MPDVGRDEDFCCPRIGVAKGLFEMPDDSDSGHPPSPTESMKALGSLGGFQVRSGDLPNGVSPEDFEEFLAIATRIASSDTRSTRK</sequence>
<dbReference type="AlphaFoldDB" id="A0A645GCY4"/>
<reference evidence="2" key="1">
    <citation type="submission" date="2019-08" db="EMBL/GenBank/DDBJ databases">
        <authorList>
            <person name="Kucharzyk K."/>
            <person name="Murdoch R.W."/>
            <person name="Higgins S."/>
            <person name="Loffler F."/>
        </authorList>
    </citation>
    <scope>NUCLEOTIDE SEQUENCE</scope>
</reference>
<gene>
    <name evidence="2" type="ORF">SDC9_171944</name>
</gene>
<feature type="region of interest" description="Disordered" evidence="1">
    <location>
        <begin position="21"/>
        <end position="42"/>
    </location>
</feature>
<evidence type="ECO:0000256" key="1">
    <source>
        <dbReference type="SAM" id="MobiDB-lite"/>
    </source>
</evidence>
<proteinExistence type="predicted"/>
<evidence type="ECO:0000313" key="2">
    <source>
        <dbReference type="EMBL" id="MPN24545.1"/>
    </source>
</evidence>
<protein>
    <submittedName>
        <fullName evidence="2">Uncharacterized protein</fullName>
    </submittedName>
</protein>
<name>A0A645GCY4_9ZZZZ</name>
<comment type="caution">
    <text evidence="2">The sequence shown here is derived from an EMBL/GenBank/DDBJ whole genome shotgun (WGS) entry which is preliminary data.</text>
</comment>
<accession>A0A645GCY4</accession>
<organism evidence="2">
    <name type="scientific">bioreactor metagenome</name>
    <dbReference type="NCBI Taxonomy" id="1076179"/>
    <lineage>
        <taxon>unclassified sequences</taxon>
        <taxon>metagenomes</taxon>
        <taxon>ecological metagenomes</taxon>
    </lineage>
</organism>